<comment type="caution">
    <text evidence="2">The sequence shown here is derived from an EMBL/GenBank/DDBJ whole genome shotgun (WGS) entry which is preliminary data.</text>
</comment>
<gene>
    <name evidence="2" type="ORF">F0460_11140</name>
</gene>
<keyword evidence="3" id="KW-1185">Reference proteome</keyword>
<proteinExistence type="predicted"/>
<evidence type="ECO:0000313" key="3">
    <source>
        <dbReference type="Proteomes" id="UP000325141"/>
    </source>
</evidence>
<reference evidence="2 3" key="1">
    <citation type="submission" date="2019-09" db="EMBL/GenBank/DDBJ databases">
        <title>Genome sequence and assembly of Flavobacterium sp.</title>
        <authorList>
            <person name="Chhetri G."/>
        </authorList>
    </citation>
    <scope>NUCLEOTIDE SEQUENCE [LARGE SCALE GENOMIC DNA]</scope>
    <source>
        <strain evidence="2 3">SNL9</strain>
    </source>
</reference>
<name>A0A5M6CIV0_9FLAO</name>
<keyword evidence="1" id="KW-0472">Membrane</keyword>
<dbReference type="Proteomes" id="UP000325141">
    <property type="component" value="Unassembled WGS sequence"/>
</dbReference>
<dbReference type="AlphaFoldDB" id="A0A5M6CIV0"/>
<protein>
    <submittedName>
        <fullName evidence="2">Uncharacterized protein</fullName>
    </submittedName>
</protein>
<dbReference type="RefSeq" id="WP_150013230.1">
    <property type="nucleotide sequence ID" value="NZ_VWSG01000008.1"/>
</dbReference>
<dbReference type="EMBL" id="VWSG01000008">
    <property type="protein sequence ID" value="KAA5533882.1"/>
    <property type="molecule type" value="Genomic_DNA"/>
</dbReference>
<sequence>MKSYNKFKRLFPFIVLIILVLIFFAYLNTYIKQKYEVQLHGIVKNIDENVVNAGMRRLKNERIFLIGFSISLIIIAVVIVYKDDKK</sequence>
<organism evidence="2 3">
    <name type="scientific">Paenimyroides baculatum</name>
    <dbReference type="NCBI Taxonomy" id="2608000"/>
    <lineage>
        <taxon>Bacteria</taxon>
        <taxon>Pseudomonadati</taxon>
        <taxon>Bacteroidota</taxon>
        <taxon>Flavobacteriia</taxon>
        <taxon>Flavobacteriales</taxon>
        <taxon>Flavobacteriaceae</taxon>
        <taxon>Paenimyroides</taxon>
    </lineage>
</organism>
<feature type="transmembrane region" description="Helical" evidence="1">
    <location>
        <begin position="63"/>
        <end position="81"/>
    </location>
</feature>
<keyword evidence="1" id="KW-0812">Transmembrane</keyword>
<evidence type="ECO:0000313" key="2">
    <source>
        <dbReference type="EMBL" id="KAA5533882.1"/>
    </source>
</evidence>
<evidence type="ECO:0000256" key="1">
    <source>
        <dbReference type="SAM" id="Phobius"/>
    </source>
</evidence>
<accession>A0A5M6CIV0</accession>
<feature type="transmembrane region" description="Helical" evidence="1">
    <location>
        <begin position="12"/>
        <end position="31"/>
    </location>
</feature>
<keyword evidence="1" id="KW-1133">Transmembrane helix</keyword>